<accession>A0A4D5RWN0</accession>
<name>A0A4D5RWN0_IXOSC</name>
<protein>
    <submittedName>
        <fullName evidence="1">Uncharacterized protein</fullName>
    </submittedName>
</protein>
<sequence>MFVCGRSGTILVMVGPCYPVSKASSAGCVLYAGCCELYDAWERHPKTIVAPLRPKVVFLAALKDRLGCRFRRVGRDTYLKRSLFAVLFLEVSQI</sequence>
<reference evidence="1" key="1">
    <citation type="submission" date="2019-04" db="EMBL/GenBank/DDBJ databases">
        <title>An insight into the mialome of Ixodes scapularis.</title>
        <authorList>
            <person name="Ribeiro J.M."/>
            <person name="Mather T.N."/>
            <person name="Karim S."/>
        </authorList>
    </citation>
    <scope>NUCLEOTIDE SEQUENCE</scope>
</reference>
<dbReference type="AlphaFoldDB" id="A0A4D5RWN0"/>
<evidence type="ECO:0000313" key="1">
    <source>
        <dbReference type="EMBL" id="MOY41234.1"/>
    </source>
</evidence>
<dbReference type="EMBL" id="GHJT01007263">
    <property type="protein sequence ID" value="MOY41234.1"/>
    <property type="molecule type" value="Transcribed_RNA"/>
</dbReference>
<proteinExistence type="predicted"/>
<organism evidence="1">
    <name type="scientific">Ixodes scapularis</name>
    <name type="common">Black-legged tick</name>
    <name type="synonym">Deer tick</name>
    <dbReference type="NCBI Taxonomy" id="6945"/>
    <lineage>
        <taxon>Eukaryota</taxon>
        <taxon>Metazoa</taxon>
        <taxon>Ecdysozoa</taxon>
        <taxon>Arthropoda</taxon>
        <taxon>Chelicerata</taxon>
        <taxon>Arachnida</taxon>
        <taxon>Acari</taxon>
        <taxon>Parasitiformes</taxon>
        <taxon>Ixodida</taxon>
        <taxon>Ixodoidea</taxon>
        <taxon>Ixodidae</taxon>
        <taxon>Ixodinae</taxon>
        <taxon>Ixodes</taxon>
    </lineage>
</organism>